<dbReference type="GO" id="GO:0015421">
    <property type="term" value="F:ABC-type oligopeptide transporter activity"/>
    <property type="evidence" value="ECO:0007669"/>
    <property type="project" value="TreeGrafter"/>
</dbReference>
<keyword evidence="9 17" id="KW-0067">ATP-binding</keyword>
<keyword evidence="5 13" id="KW-0812">Transmembrane</keyword>
<name>A0A1S9I3Z5_9CLOT</name>
<evidence type="ECO:0000256" key="2">
    <source>
        <dbReference type="ARBA" id="ARBA00022448"/>
    </source>
</evidence>
<dbReference type="InterPro" id="IPR005897">
    <property type="entry name" value="Pept_C39_ABC_bacteriocin"/>
</dbReference>
<proteinExistence type="predicted"/>
<dbReference type="STRING" id="1962263.BS637_03815"/>
<dbReference type="PROSITE" id="PS00211">
    <property type="entry name" value="ABC_TRANSPORTER_1"/>
    <property type="match status" value="1"/>
</dbReference>
<dbReference type="InterPro" id="IPR003439">
    <property type="entry name" value="ABC_transporter-like_ATP-bd"/>
</dbReference>
<reference evidence="17 18" key="1">
    <citation type="submission" date="2016-12" db="EMBL/GenBank/DDBJ databases">
        <title>Clostridium tepidum sp. nov., a close relative of Clostridium sporogenes and Clostridium botulinum Group I.</title>
        <authorList>
            <person name="Dobritsa A.P."/>
            <person name="Kutumbaka K.K."/>
            <person name="Werner K."/>
            <person name="Wiedmann M."/>
            <person name="Asmus A."/>
            <person name="Samadpour M."/>
        </authorList>
    </citation>
    <scope>NUCLEOTIDE SEQUENCE [LARGE SCALE GENOMIC DNA]</scope>
    <source>
        <strain evidence="17 18">IEH 97212</strain>
    </source>
</reference>
<dbReference type="FunFam" id="3.40.50.300:FF:000287">
    <property type="entry name" value="Multidrug ABC transporter ATP-binding protein"/>
    <property type="match status" value="1"/>
</dbReference>
<keyword evidence="4" id="KW-0645">Protease</keyword>
<dbReference type="GO" id="GO:0008234">
    <property type="term" value="F:cysteine-type peptidase activity"/>
    <property type="evidence" value="ECO:0007669"/>
    <property type="project" value="UniProtKB-KW"/>
</dbReference>
<dbReference type="PANTHER" id="PTHR43394">
    <property type="entry name" value="ATP-DEPENDENT PERMEASE MDL1, MITOCHONDRIAL"/>
    <property type="match status" value="1"/>
</dbReference>
<evidence type="ECO:0000259" key="15">
    <source>
        <dbReference type="PROSITE" id="PS50929"/>
    </source>
</evidence>
<dbReference type="GO" id="GO:0005524">
    <property type="term" value="F:ATP binding"/>
    <property type="evidence" value="ECO:0007669"/>
    <property type="project" value="UniProtKB-KW"/>
</dbReference>
<accession>A0A1S9I3Z5</accession>
<dbReference type="InterPro" id="IPR036640">
    <property type="entry name" value="ABC1_TM_sf"/>
</dbReference>
<dbReference type="CDD" id="cd18570">
    <property type="entry name" value="ABC_6TM_PCAT1_LagD_like"/>
    <property type="match status" value="1"/>
</dbReference>
<keyword evidence="7" id="KW-0378">Hydrolase</keyword>
<dbReference type="EMBL" id="MRAE01000022">
    <property type="protein sequence ID" value="OOO65047.1"/>
    <property type="molecule type" value="Genomic_DNA"/>
</dbReference>
<dbReference type="AlphaFoldDB" id="A0A1S9I3Z5"/>
<dbReference type="RefSeq" id="WP_078054659.1">
    <property type="nucleotide sequence ID" value="NZ_MRAE01000022.1"/>
</dbReference>
<evidence type="ECO:0000256" key="8">
    <source>
        <dbReference type="ARBA" id="ARBA00022807"/>
    </source>
</evidence>
<dbReference type="NCBIfam" id="TIGR01193">
    <property type="entry name" value="bacteriocin_ABC"/>
    <property type="match status" value="1"/>
</dbReference>
<evidence type="ECO:0000256" key="13">
    <source>
        <dbReference type="SAM" id="Phobius"/>
    </source>
</evidence>
<feature type="transmembrane region" description="Helical" evidence="13">
    <location>
        <begin position="396"/>
        <end position="415"/>
    </location>
</feature>
<evidence type="ECO:0000256" key="5">
    <source>
        <dbReference type="ARBA" id="ARBA00022692"/>
    </source>
</evidence>
<dbReference type="Pfam" id="PF00005">
    <property type="entry name" value="ABC_tran"/>
    <property type="match status" value="1"/>
</dbReference>
<dbReference type="Pfam" id="PF03412">
    <property type="entry name" value="Peptidase_C39"/>
    <property type="match status" value="1"/>
</dbReference>
<dbReference type="InterPro" id="IPR005074">
    <property type="entry name" value="Peptidase_C39"/>
</dbReference>
<feature type="transmembrane region" description="Helical" evidence="13">
    <location>
        <begin position="306"/>
        <end position="325"/>
    </location>
</feature>
<keyword evidence="12 13" id="KW-0472">Membrane</keyword>
<dbReference type="GO" id="GO:0005886">
    <property type="term" value="C:plasma membrane"/>
    <property type="evidence" value="ECO:0007669"/>
    <property type="project" value="UniProtKB-SubCell"/>
</dbReference>
<dbReference type="PROSITE" id="PS50990">
    <property type="entry name" value="PEPTIDASE_C39"/>
    <property type="match status" value="1"/>
</dbReference>
<dbReference type="InterPro" id="IPR039421">
    <property type="entry name" value="Type_1_exporter"/>
</dbReference>
<dbReference type="InterPro" id="IPR027417">
    <property type="entry name" value="P-loop_NTPase"/>
</dbReference>
<dbReference type="Proteomes" id="UP000190256">
    <property type="component" value="Unassembled WGS sequence"/>
</dbReference>
<keyword evidence="8" id="KW-0788">Thiol protease</keyword>
<evidence type="ECO:0000259" key="14">
    <source>
        <dbReference type="PROSITE" id="PS50893"/>
    </source>
</evidence>
<comment type="subcellular location">
    <subcellularLocation>
        <location evidence="1">Cell membrane</location>
        <topology evidence="1">Multi-pass membrane protein</topology>
    </subcellularLocation>
</comment>
<comment type="caution">
    <text evidence="17">The sequence shown here is derived from an EMBL/GenBank/DDBJ whole genome shotgun (WGS) entry which is preliminary data.</text>
</comment>
<gene>
    <name evidence="17" type="ORF">BS638_09465</name>
</gene>
<evidence type="ECO:0000256" key="4">
    <source>
        <dbReference type="ARBA" id="ARBA00022670"/>
    </source>
</evidence>
<protein>
    <submittedName>
        <fullName evidence="17">Bacteriocin ABC transporter ATP-binding protein</fullName>
    </submittedName>
</protein>
<keyword evidence="10" id="KW-1278">Translocase</keyword>
<dbReference type="SMART" id="SM00382">
    <property type="entry name" value="AAA"/>
    <property type="match status" value="1"/>
</dbReference>
<evidence type="ECO:0000313" key="18">
    <source>
        <dbReference type="Proteomes" id="UP000190256"/>
    </source>
</evidence>
<dbReference type="Pfam" id="PF00664">
    <property type="entry name" value="ABC_membrane"/>
    <property type="match status" value="1"/>
</dbReference>
<sequence>MRYFFNKYICIKQHDYKDCGAACLATICKQYGLKYPISKIREVAGTDKEGTSALGVIKAAEELGFTAKGVKASKPEDLFTDIPLPCIAHVVIDKTMLHYVVIHKITEKEIIIADPGRGIIKYNPQEFFEIWTGILLIMTPTVKFEKGNKEKGLFQRFFKLIKPQKKLLINIFLSSIILTILGIIGAFYFKVILDDIIPNNLNKSLHMISIGIIVLTLFRVLLGAFRTQLLIYLGQNMDIPLMLGYYEHVINLPMNFFGTREVGEIISRFNDASKIRDAISGATLTMMIDSFMVIIGGIFLYTSNSLLFGITIIPIVLYIIIVWIFNKPLEDVNRSVMEDNAKLTSYLVESLNGVETIKAFNAEGEVNLETEKRFISLIKSVFKNGFINNLHGSIKGSVKAIFGVVILWVGTYQVLKGNMSIGQLISFNALLAYFLDPIENIINLQPQLQTAVVAGERLGEILDLELEKSIDEEKKIKPESLLGNIEFKDVDFRYGTRKLILKDININIKPGEKIALVGESGSGKTTLAKLLMNFYQCEKGEILINTYNIKDINIETLRDKIAYISQETFLFNGTIKENLSLGNPYITYEEIIEACKRAQIHDFINSLPLRYNTLVEENGSNFSGGQKQRLSIARAILKKPQILIMDEATSSLDSITERAIENTMNEFSEGITTIIIAHRLSTIRRCNTIYVLDKGEIIEKGSHDELINIEGRYYNLWKDQLPFDDVKLEVAASKDKGGIN</sequence>
<dbReference type="PROSITE" id="PS50893">
    <property type="entry name" value="ABC_TRANSPORTER_2"/>
    <property type="match status" value="1"/>
</dbReference>
<feature type="transmembrane region" description="Helical" evidence="13">
    <location>
        <begin position="167"/>
        <end position="193"/>
    </location>
</feature>
<dbReference type="SUPFAM" id="SSF90123">
    <property type="entry name" value="ABC transporter transmembrane region"/>
    <property type="match status" value="1"/>
</dbReference>
<feature type="transmembrane region" description="Helical" evidence="13">
    <location>
        <begin position="278"/>
        <end position="300"/>
    </location>
</feature>
<dbReference type="GO" id="GO:0016887">
    <property type="term" value="F:ATP hydrolysis activity"/>
    <property type="evidence" value="ECO:0007669"/>
    <property type="project" value="InterPro"/>
</dbReference>
<dbReference type="Gene3D" id="3.40.50.300">
    <property type="entry name" value="P-loop containing nucleotide triphosphate hydrolases"/>
    <property type="match status" value="1"/>
</dbReference>
<evidence type="ECO:0000256" key="12">
    <source>
        <dbReference type="ARBA" id="ARBA00023136"/>
    </source>
</evidence>
<evidence type="ECO:0000256" key="6">
    <source>
        <dbReference type="ARBA" id="ARBA00022741"/>
    </source>
</evidence>
<dbReference type="SUPFAM" id="SSF52540">
    <property type="entry name" value="P-loop containing nucleoside triphosphate hydrolases"/>
    <property type="match status" value="1"/>
</dbReference>
<dbReference type="GO" id="GO:0006508">
    <property type="term" value="P:proteolysis"/>
    <property type="evidence" value="ECO:0007669"/>
    <property type="project" value="UniProtKB-KW"/>
</dbReference>
<dbReference type="OrthoDB" id="9762778at2"/>
<dbReference type="InterPro" id="IPR017871">
    <property type="entry name" value="ABC_transporter-like_CS"/>
</dbReference>
<evidence type="ECO:0000256" key="7">
    <source>
        <dbReference type="ARBA" id="ARBA00022801"/>
    </source>
</evidence>
<dbReference type="PROSITE" id="PS50929">
    <property type="entry name" value="ABC_TM1F"/>
    <property type="match status" value="1"/>
</dbReference>
<organism evidence="17 18">
    <name type="scientific">Clostridium tepidum</name>
    <dbReference type="NCBI Taxonomy" id="1962263"/>
    <lineage>
        <taxon>Bacteria</taxon>
        <taxon>Bacillati</taxon>
        <taxon>Bacillota</taxon>
        <taxon>Clostridia</taxon>
        <taxon>Eubacteriales</taxon>
        <taxon>Clostridiaceae</taxon>
        <taxon>Clostridium</taxon>
    </lineage>
</organism>
<evidence type="ECO:0000256" key="10">
    <source>
        <dbReference type="ARBA" id="ARBA00022967"/>
    </source>
</evidence>
<dbReference type="InterPro" id="IPR011527">
    <property type="entry name" value="ABC1_TM_dom"/>
</dbReference>
<keyword evidence="3" id="KW-1003">Cell membrane</keyword>
<evidence type="ECO:0000256" key="1">
    <source>
        <dbReference type="ARBA" id="ARBA00004651"/>
    </source>
</evidence>
<feature type="domain" description="Peptidase C39" evidence="16">
    <location>
        <begin position="13"/>
        <end position="138"/>
    </location>
</feature>
<evidence type="ECO:0000259" key="16">
    <source>
        <dbReference type="PROSITE" id="PS50990"/>
    </source>
</evidence>
<evidence type="ECO:0000256" key="3">
    <source>
        <dbReference type="ARBA" id="ARBA00022475"/>
    </source>
</evidence>
<dbReference type="InterPro" id="IPR003593">
    <property type="entry name" value="AAA+_ATPase"/>
</dbReference>
<dbReference type="Gene3D" id="1.20.1560.10">
    <property type="entry name" value="ABC transporter type 1, transmembrane domain"/>
    <property type="match status" value="1"/>
</dbReference>
<feature type="domain" description="ABC transporter" evidence="14">
    <location>
        <begin position="485"/>
        <end position="719"/>
    </location>
</feature>
<evidence type="ECO:0000313" key="17">
    <source>
        <dbReference type="EMBL" id="OOO65047.1"/>
    </source>
</evidence>
<dbReference type="CDD" id="cd02418">
    <property type="entry name" value="Peptidase_C39B"/>
    <property type="match status" value="1"/>
</dbReference>
<evidence type="ECO:0000256" key="9">
    <source>
        <dbReference type="ARBA" id="ARBA00022840"/>
    </source>
</evidence>
<dbReference type="PANTHER" id="PTHR43394:SF1">
    <property type="entry name" value="ATP-BINDING CASSETTE SUB-FAMILY B MEMBER 10, MITOCHONDRIAL"/>
    <property type="match status" value="1"/>
</dbReference>
<evidence type="ECO:0000256" key="11">
    <source>
        <dbReference type="ARBA" id="ARBA00022989"/>
    </source>
</evidence>
<keyword evidence="6" id="KW-0547">Nucleotide-binding</keyword>
<feature type="domain" description="ABC transmembrane type-1" evidence="15">
    <location>
        <begin position="171"/>
        <end position="450"/>
    </location>
</feature>
<dbReference type="GO" id="GO:0043214">
    <property type="term" value="F:ABC-type bacteriocin transporter activity"/>
    <property type="evidence" value="ECO:0007669"/>
    <property type="project" value="InterPro"/>
</dbReference>
<dbReference type="Gene3D" id="3.90.70.10">
    <property type="entry name" value="Cysteine proteinases"/>
    <property type="match status" value="1"/>
</dbReference>
<feature type="transmembrane region" description="Helical" evidence="13">
    <location>
        <begin position="205"/>
        <end position="225"/>
    </location>
</feature>
<keyword evidence="11 13" id="KW-1133">Transmembrane helix</keyword>
<keyword evidence="2" id="KW-0813">Transport</keyword>